<dbReference type="InterPro" id="IPR036148">
    <property type="entry name" value="MmgE/PrpD_sf"/>
</dbReference>
<dbReference type="GO" id="GO:0016829">
    <property type="term" value="F:lyase activity"/>
    <property type="evidence" value="ECO:0007669"/>
    <property type="project" value="InterPro"/>
</dbReference>
<dbReference type="Pfam" id="PF03972">
    <property type="entry name" value="MmgE_PrpD_N"/>
    <property type="match status" value="1"/>
</dbReference>
<dbReference type="EMBL" id="BMQA01000087">
    <property type="protein sequence ID" value="GGJ65688.1"/>
    <property type="molecule type" value="Genomic_DNA"/>
</dbReference>
<protein>
    <submittedName>
        <fullName evidence="4">2-methylcitrate dehydratase</fullName>
    </submittedName>
</protein>
<accession>A0A917ULB0</accession>
<dbReference type="Gene3D" id="1.10.4100.10">
    <property type="entry name" value="2-methylcitrate dehydratase PrpD"/>
    <property type="match status" value="1"/>
</dbReference>
<sequence>MTFTAPSLTETLASYWASATFDDLPVDVVDGIKDHILDTLAVAMAGATTAESRAVVHALAGVQASASGTLVWGTGLRFAPAQAALANGTSAHARDFDDGGGAGHAGSTVIPAALAAAESAGVDGRTLITATVAGYDIGYRALQALGGFAAHTDRGWHSSGTMGTLGAAAAAAKCVGLEPEQYADALGIAGSYTGGVWAFKDDGAMTKRLHPGKAGESGVDAAILAGGGITGPHRLFEAKWGGLFATYNGGEGFSDVALKDLGVDFNVASSYLKPYACCRGSHSAIDTVMDLLASRAIVAEDVRSFRITAGETAVNMLSVDPITSVFDAQFSLPYAVSLALCGGSLGLDEYDPPRNNEPRIKETMAKVSMHVDTRIGLEDGPRFDIEFADGETLTLEAGNPTTAKGSSLNPMTHEEVVAKATSLLRPFGADATQALIQAVEHLGQAADMTELLNALHVRAWEGMEK</sequence>
<dbReference type="Pfam" id="PF19305">
    <property type="entry name" value="MmgE_PrpD_C"/>
    <property type="match status" value="1"/>
</dbReference>
<reference evidence="4" key="2">
    <citation type="submission" date="2020-09" db="EMBL/GenBank/DDBJ databases">
        <authorList>
            <person name="Sun Q."/>
            <person name="Ohkuma M."/>
        </authorList>
    </citation>
    <scope>NUCLEOTIDE SEQUENCE</scope>
    <source>
        <strain evidence="4">JCM 3086</strain>
    </source>
</reference>
<evidence type="ECO:0000259" key="3">
    <source>
        <dbReference type="Pfam" id="PF19305"/>
    </source>
</evidence>
<feature type="domain" description="MmgE/PrpD N-terminal" evidence="2">
    <location>
        <begin position="10"/>
        <end position="251"/>
    </location>
</feature>
<evidence type="ECO:0000313" key="4">
    <source>
        <dbReference type="EMBL" id="GGJ65688.1"/>
    </source>
</evidence>
<comment type="similarity">
    <text evidence="1">Belongs to the PrpD family.</text>
</comment>
<gene>
    <name evidence="4" type="ORF">GCM10010121_090470</name>
</gene>
<evidence type="ECO:0000259" key="2">
    <source>
        <dbReference type="Pfam" id="PF03972"/>
    </source>
</evidence>
<dbReference type="Gene3D" id="3.30.1330.120">
    <property type="entry name" value="2-methylcitrate dehydratase PrpD"/>
    <property type="match status" value="1"/>
</dbReference>
<comment type="caution">
    <text evidence="4">The sequence shown here is derived from an EMBL/GenBank/DDBJ whole genome shotgun (WGS) entry which is preliminary data.</text>
</comment>
<evidence type="ECO:0000256" key="1">
    <source>
        <dbReference type="ARBA" id="ARBA00006174"/>
    </source>
</evidence>
<organism evidence="4 5">
    <name type="scientific">Streptomyces brasiliensis</name>
    <dbReference type="NCBI Taxonomy" id="1954"/>
    <lineage>
        <taxon>Bacteria</taxon>
        <taxon>Bacillati</taxon>
        <taxon>Actinomycetota</taxon>
        <taxon>Actinomycetes</taxon>
        <taxon>Kitasatosporales</taxon>
        <taxon>Streptomycetaceae</taxon>
        <taxon>Streptomyces</taxon>
    </lineage>
</organism>
<dbReference type="PANTHER" id="PTHR16943:SF8">
    <property type="entry name" value="2-METHYLCITRATE DEHYDRATASE"/>
    <property type="match status" value="1"/>
</dbReference>
<dbReference type="InterPro" id="IPR042188">
    <property type="entry name" value="MmgE/PrpD_sf_2"/>
</dbReference>
<reference evidence="4" key="1">
    <citation type="journal article" date="2014" name="Int. J. Syst. Evol. Microbiol.">
        <title>Complete genome sequence of Corynebacterium casei LMG S-19264T (=DSM 44701T), isolated from a smear-ripened cheese.</title>
        <authorList>
            <consortium name="US DOE Joint Genome Institute (JGI-PGF)"/>
            <person name="Walter F."/>
            <person name="Albersmeier A."/>
            <person name="Kalinowski J."/>
            <person name="Ruckert C."/>
        </authorList>
    </citation>
    <scope>NUCLEOTIDE SEQUENCE</scope>
    <source>
        <strain evidence="4">JCM 3086</strain>
    </source>
</reference>
<keyword evidence="5" id="KW-1185">Reference proteome</keyword>
<evidence type="ECO:0000313" key="5">
    <source>
        <dbReference type="Proteomes" id="UP000657574"/>
    </source>
</evidence>
<dbReference type="PANTHER" id="PTHR16943">
    <property type="entry name" value="2-METHYLCITRATE DEHYDRATASE-RELATED"/>
    <property type="match status" value="1"/>
</dbReference>
<feature type="domain" description="MmgE/PrpD C-terminal" evidence="3">
    <location>
        <begin position="275"/>
        <end position="439"/>
    </location>
</feature>
<dbReference type="InterPro" id="IPR042183">
    <property type="entry name" value="MmgE/PrpD_sf_1"/>
</dbReference>
<proteinExistence type="inferred from homology"/>
<dbReference type="AlphaFoldDB" id="A0A917ULB0"/>
<dbReference type="InterPro" id="IPR005656">
    <property type="entry name" value="MmgE_PrpD"/>
</dbReference>
<dbReference type="InterPro" id="IPR045336">
    <property type="entry name" value="MmgE_PrpD_N"/>
</dbReference>
<dbReference type="InterPro" id="IPR045337">
    <property type="entry name" value="MmgE_PrpD_C"/>
</dbReference>
<name>A0A917ULB0_9ACTN</name>
<dbReference type="SUPFAM" id="SSF103378">
    <property type="entry name" value="2-methylcitrate dehydratase PrpD"/>
    <property type="match status" value="1"/>
</dbReference>
<dbReference type="Proteomes" id="UP000657574">
    <property type="component" value="Unassembled WGS sequence"/>
</dbReference>
<dbReference type="RefSeq" id="WP_189317127.1">
    <property type="nucleotide sequence ID" value="NZ_BMQA01000087.1"/>
</dbReference>